<dbReference type="Proteomes" id="UP001318860">
    <property type="component" value="Unassembled WGS sequence"/>
</dbReference>
<keyword evidence="2" id="KW-1185">Reference proteome</keyword>
<protein>
    <submittedName>
        <fullName evidence="1">Uncharacterized protein</fullName>
    </submittedName>
</protein>
<name>A0ABR0UTP2_REHGL</name>
<reference evidence="1 2" key="1">
    <citation type="journal article" date="2021" name="Comput. Struct. Biotechnol. J.">
        <title>De novo genome assembly of the potent medicinal plant Rehmannia glutinosa using nanopore technology.</title>
        <authorList>
            <person name="Ma L."/>
            <person name="Dong C."/>
            <person name="Song C."/>
            <person name="Wang X."/>
            <person name="Zheng X."/>
            <person name="Niu Y."/>
            <person name="Chen S."/>
            <person name="Feng W."/>
        </authorList>
    </citation>
    <scope>NUCLEOTIDE SEQUENCE [LARGE SCALE GENOMIC DNA]</scope>
    <source>
        <strain evidence="1">DH-2019</strain>
    </source>
</reference>
<comment type="caution">
    <text evidence="1">The sequence shown here is derived from an EMBL/GenBank/DDBJ whole genome shotgun (WGS) entry which is preliminary data.</text>
</comment>
<organism evidence="1 2">
    <name type="scientific">Rehmannia glutinosa</name>
    <name type="common">Chinese foxglove</name>
    <dbReference type="NCBI Taxonomy" id="99300"/>
    <lineage>
        <taxon>Eukaryota</taxon>
        <taxon>Viridiplantae</taxon>
        <taxon>Streptophyta</taxon>
        <taxon>Embryophyta</taxon>
        <taxon>Tracheophyta</taxon>
        <taxon>Spermatophyta</taxon>
        <taxon>Magnoliopsida</taxon>
        <taxon>eudicotyledons</taxon>
        <taxon>Gunneridae</taxon>
        <taxon>Pentapetalae</taxon>
        <taxon>asterids</taxon>
        <taxon>lamiids</taxon>
        <taxon>Lamiales</taxon>
        <taxon>Orobanchaceae</taxon>
        <taxon>Rehmannieae</taxon>
        <taxon>Rehmannia</taxon>
    </lineage>
</organism>
<dbReference type="PANTHER" id="PTHR31973">
    <property type="entry name" value="POLYPROTEIN, PUTATIVE-RELATED"/>
    <property type="match status" value="1"/>
</dbReference>
<proteinExistence type="predicted"/>
<sequence length="253" mass="29004">MATEIGLKSFICFHLNRAGGDDCSNLVPIHNDVDAMNLVNFVDENRMVCVYVEHEKICPSPTESHNSDVPMEDFPTVDEPLKFVGENEDSIDLNEPVHEGGSGQNDVLDDKDSLALKNLLWKAARATRVIDFANTMDELKKRDASAYEWLSQRPAANWSRSHFRTTSKCDMLLNNMSESFNSMIMRGRCRPILTMLEILRVILMRRIHVRRDQMDKYHGDICPKITKLLEEIKKKSMEFITITKIIATPNFLN</sequence>
<dbReference type="PANTHER" id="PTHR31973:SF187">
    <property type="entry name" value="MUTATOR TRANSPOSASE MUDRA PROTEIN"/>
    <property type="match status" value="1"/>
</dbReference>
<evidence type="ECO:0000313" key="1">
    <source>
        <dbReference type="EMBL" id="KAK6126064.1"/>
    </source>
</evidence>
<dbReference type="EMBL" id="JABTTQ020002064">
    <property type="protein sequence ID" value="KAK6126064.1"/>
    <property type="molecule type" value="Genomic_DNA"/>
</dbReference>
<accession>A0ABR0UTP2</accession>
<gene>
    <name evidence="1" type="ORF">DH2020_040178</name>
</gene>
<evidence type="ECO:0000313" key="2">
    <source>
        <dbReference type="Proteomes" id="UP001318860"/>
    </source>
</evidence>